<feature type="transmembrane region" description="Helical" evidence="1">
    <location>
        <begin position="235"/>
        <end position="256"/>
    </location>
</feature>
<feature type="transmembrane region" description="Helical" evidence="1">
    <location>
        <begin position="136"/>
        <end position="160"/>
    </location>
</feature>
<proteinExistence type="predicted"/>
<name>A0A1Q4HHC7_9MYCO</name>
<comment type="caution">
    <text evidence="2">The sequence shown here is derived from an EMBL/GenBank/DDBJ whole genome shotgun (WGS) entry which is preliminary data.</text>
</comment>
<dbReference type="OrthoDB" id="3463898at2"/>
<keyword evidence="1" id="KW-1133">Transmembrane helix</keyword>
<dbReference type="STRING" id="1801.BRW64_06770"/>
<evidence type="ECO:0000313" key="4">
    <source>
        <dbReference type="Proteomes" id="UP000191039"/>
    </source>
</evidence>
<gene>
    <name evidence="2" type="ORF">BV510_09405</name>
    <name evidence="3" type="ORF">CRI78_21765</name>
</gene>
<evidence type="ECO:0000313" key="5">
    <source>
        <dbReference type="Proteomes" id="UP000220340"/>
    </source>
</evidence>
<keyword evidence="5" id="KW-1185">Reference proteome</keyword>
<feature type="transmembrane region" description="Helical" evidence="1">
    <location>
        <begin position="111"/>
        <end position="130"/>
    </location>
</feature>
<feature type="transmembrane region" description="Helical" evidence="1">
    <location>
        <begin position="57"/>
        <end position="75"/>
    </location>
</feature>
<feature type="transmembrane region" description="Helical" evidence="1">
    <location>
        <begin position="167"/>
        <end position="188"/>
    </location>
</feature>
<feature type="transmembrane region" description="Helical" evidence="1">
    <location>
        <begin position="306"/>
        <end position="322"/>
    </location>
</feature>
<sequence>MVTAPLLAPGYLLLRDAVSTPRSYLSDAALGLTQAAPRALPQDFAIALASQVLDGGVLVKLLLILGLWLAGWGAARLVAHVLPDSGLGGQLVAATLAIWNPYVAERLLQGHWSLLVGYGCLPWVATAMLARRHWQLVFWVALAGLTPTGLVLAAIVALVCCRTWRDIGVTAAAAVASALPWLAAATVADSLSSTAGAGVTAFAARAEPGLGTLGSLAGLGGIWNAQAVPDSRTTLFALVATAVLLAVVAVGLPVALRHREARPLLVLAAVAVLVPAVLATGPGLAALDWLTRSVPGLGLLRDGQKWVALALPGYVLAAAGVARLGRAVTVVCCVALIAVLPDLAFGVAGKVRPVQYPAGWAAVAAIIDADPRPVAVLPPDSMRQFSWAGPAPVLDPLPRWVSAEVLSSGDLVIGGQTVPGEGARGRAATRLLLDGASRDELAAAGVGWVVVEAGAAPLDLPLTYRDADIALYDVGGSAPTAAGRPLLIGAHLVWLLTLAGAGVVAAFGCRFRPRR</sequence>
<keyword evidence="1" id="KW-0472">Membrane</keyword>
<evidence type="ECO:0000313" key="2">
    <source>
        <dbReference type="EMBL" id="OPE54608.1"/>
    </source>
</evidence>
<feature type="transmembrane region" description="Helical" evidence="1">
    <location>
        <begin position="486"/>
        <end position="509"/>
    </location>
</feature>
<dbReference type="EMBL" id="PDCR01000032">
    <property type="protein sequence ID" value="PEG52398.1"/>
    <property type="molecule type" value="Genomic_DNA"/>
</dbReference>
<feature type="transmembrane region" description="Helical" evidence="1">
    <location>
        <begin position="263"/>
        <end position="286"/>
    </location>
</feature>
<dbReference type="Proteomes" id="UP000220340">
    <property type="component" value="Unassembled WGS sequence"/>
</dbReference>
<feature type="transmembrane region" description="Helical" evidence="1">
    <location>
        <begin position="327"/>
        <end position="348"/>
    </location>
</feature>
<evidence type="ECO:0000256" key="1">
    <source>
        <dbReference type="SAM" id="Phobius"/>
    </source>
</evidence>
<keyword evidence="1" id="KW-0812">Transmembrane</keyword>
<dbReference type="EMBL" id="MIJD01000075">
    <property type="protein sequence ID" value="OPE54608.1"/>
    <property type="molecule type" value="Genomic_DNA"/>
</dbReference>
<dbReference type="AlphaFoldDB" id="A0A1Q4HHC7"/>
<reference evidence="3 5" key="2">
    <citation type="submission" date="2017-10" db="EMBL/GenBank/DDBJ databases">
        <title>The new phylogeny of genus Mycobacterium.</title>
        <authorList>
            <person name="Tortoli E."/>
            <person name="Trovato A."/>
            <person name="Cirillo D.M."/>
        </authorList>
    </citation>
    <scope>NUCLEOTIDE SEQUENCE [LARGE SCALE GENOMIC DNA]</scope>
    <source>
        <strain evidence="3 5">IP141170001</strain>
    </source>
</reference>
<evidence type="ECO:0008006" key="6">
    <source>
        <dbReference type="Google" id="ProtNLM"/>
    </source>
</evidence>
<dbReference type="Proteomes" id="UP000191039">
    <property type="component" value="Unassembled WGS sequence"/>
</dbReference>
<accession>A0A1Q4HHC7</accession>
<evidence type="ECO:0000313" key="3">
    <source>
        <dbReference type="EMBL" id="PEG52398.1"/>
    </source>
</evidence>
<protein>
    <recommendedName>
        <fullName evidence="6">Transmembrane protein</fullName>
    </recommendedName>
</protein>
<organism evidence="2 4">
    <name type="scientific">Mycolicibacterium diernhoferi</name>
    <dbReference type="NCBI Taxonomy" id="1801"/>
    <lineage>
        <taxon>Bacteria</taxon>
        <taxon>Bacillati</taxon>
        <taxon>Actinomycetota</taxon>
        <taxon>Actinomycetes</taxon>
        <taxon>Mycobacteriales</taxon>
        <taxon>Mycobacteriaceae</taxon>
        <taxon>Mycolicibacterium</taxon>
    </lineage>
</organism>
<reference evidence="2 4" key="1">
    <citation type="submission" date="2016-09" db="EMBL/GenBank/DDBJ databases">
        <title>genome sequences of unsequenced Mycobacteria.</title>
        <authorList>
            <person name="Greninger A.L."/>
            <person name="Jerome K.R."/>
            <person name="Mcnair B."/>
            <person name="Wallis C."/>
            <person name="Fang F."/>
        </authorList>
    </citation>
    <scope>NUCLEOTIDE SEQUENCE [LARGE SCALE GENOMIC DNA]</scope>
    <source>
        <strain evidence="2 4">BM1</strain>
    </source>
</reference>